<evidence type="ECO:0000313" key="1">
    <source>
        <dbReference type="EnsemblPlants" id="PGSC0003DMT400029221"/>
    </source>
</evidence>
<name>M1ASF7_SOLTU</name>
<dbReference type="HOGENOM" id="CLU_2363728_0_0_1"/>
<protein>
    <submittedName>
        <fullName evidence="1">Uncharacterized protein</fullName>
    </submittedName>
</protein>
<dbReference type="InterPro" id="IPR044953">
    <property type="entry name" value="At1g04390-like"/>
</dbReference>
<dbReference type="Gramene" id="PGSC0003DMT400029221">
    <property type="protein sequence ID" value="PGSC0003DMT400029221"/>
    <property type="gene ID" value="PGSC0003DMG401011239"/>
</dbReference>
<dbReference type="ExpressionAtlas" id="M1ASF7">
    <property type="expression patterns" value="baseline"/>
</dbReference>
<dbReference type="PANTHER" id="PTHR35918">
    <property type="entry name" value="OS06G0674800 PROTEIN"/>
    <property type="match status" value="1"/>
</dbReference>
<accession>M1ASF7</accession>
<reference evidence="1" key="2">
    <citation type="submission" date="2015-06" db="UniProtKB">
        <authorList>
            <consortium name="EnsemblPlants"/>
        </authorList>
    </citation>
    <scope>IDENTIFICATION</scope>
    <source>
        <strain evidence="1">DM1-3 516 R44</strain>
    </source>
</reference>
<organism evidence="1 2">
    <name type="scientific">Solanum tuberosum</name>
    <name type="common">Potato</name>
    <dbReference type="NCBI Taxonomy" id="4113"/>
    <lineage>
        <taxon>Eukaryota</taxon>
        <taxon>Viridiplantae</taxon>
        <taxon>Streptophyta</taxon>
        <taxon>Embryophyta</taxon>
        <taxon>Tracheophyta</taxon>
        <taxon>Spermatophyta</taxon>
        <taxon>Magnoliopsida</taxon>
        <taxon>eudicotyledons</taxon>
        <taxon>Gunneridae</taxon>
        <taxon>Pentapetalae</taxon>
        <taxon>asterids</taxon>
        <taxon>lamiids</taxon>
        <taxon>Solanales</taxon>
        <taxon>Solanaceae</taxon>
        <taxon>Solanoideae</taxon>
        <taxon>Solaneae</taxon>
        <taxon>Solanum</taxon>
    </lineage>
</organism>
<dbReference type="EnsemblPlants" id="PGSC0003DMT400029221">
    <property type="protein sequence ID" value="PGSC0003DMT400029221"/>
    <property type="gene ID" value="PGSC0003DMG401011239"/>
</dbReference>
<dbReference type="AlphaFoldDB" id="M1ASF7"/>
<dbReference type="Proteomes" id="UP000011115">
    <property type="component" value="Unassembled WGS sequence"/>
</dbReference>
<dbReference type="PANTHER" id="PTHR35918:SF1">
    <property type="entry name" value="BTB DOMAIN-CONTAINING PROTEIN"/>
    <property type="match status" value="1"/>
</dbReference>
<evidence type="ECO:0000313" key="2">
    <source>
        <dbReference type="Proteomes" id="UP000011115"/>
    </source>
</evidence>
<sequence>MRSSSSSKQAADNSRGINGHILTLHQRLYHALNLGTRCCDDKGPKWYYSDIEIQRLVVRSVDAFLDSISAESLQHQVVKLYVAMELISFWRMEKVL</sequence>
<proteinExistence type="predicted"/>
<keyword evidence="2" id="KW-1185">Reference proteome</keyword>
<reference evidence="2" key="1">
    <citation type="journal article" date="2011" name="Nature">
        <title>Genome sequence and analysis of the tuber crop potato.</title>
        <authorList>
            <consortium name="The Potato Genome Sequencing Consortium"/>
        </authorList>
    </citation>
    <scope>NUCLEOTIDE SEQUENCE [LARGE SCALE GENOMIC DNA]</scope>
    <source>
        <strain evidence="2">cv. DM1-3 516 R44</strain>
    </source>
</reference>